<dbReference type="InterPro" id="IPR029062">
    <property type="entry name" value="Class_I_gatase-like"/>
</dbReference>
<sequence>MKTIFLYGEEEKLTNYTQSLEAAGARWICSLDLEDSRPCDGLLLPGGGDIAPARYGQEDRGSGPPDLVRDQAELELIARFLQAGKPILGICRGMQALNVALGGTLIQDLPTAADHKASEEAGDSVHPVTAAPGSFLHKLYGARFSVNSAHHQAADRLGEGLLPAAQAPDGVLEALECLERKILATQFHPERMTGARRRADTVDGGAVFRFFLSL</sequence>
<dbReference type="PANTHER" id="PTHR43235">
    <property type="entry name" value="GLUTAMINE AMIDOTRANSFERASE PB2B2.05-RELATED"/>
    <property type="match status" value="1"/>
</dbReference>
<reference evidence="1" key="1">
    <citation type="journal article" date="2021" name="PeerJ">
        <title>Extensive microbial diversity within the chicken gut microbiome revealed by metagenomics and culture.</title>
        <authorList>
            <person name="Gilroy R."/>
            <person name="Ravi A."/>
            <person name="Getino M."/>
            <person name="Pursley I."/>
            <person name="Horton D.L."/>
            <person name="Alikhan N.F."/>
            <person name="Baker D."/>
            <person name="Gharbi K."/>
            <person name="Hall N."/>
            <person name="Watson M."/>
            <person name="Adriaenssens E.M."/>
            <person name="Foster-Nyarko E."/>
            <person name="Jarju S."/>
            <person name="Secka A."/>
            <person name="Antonio M."/>
            <person name="Oren A."/>
            <person name="Chaudhuri R.R."/>
            <person name="La Ragione R."/>
            <person name="Hildebrand F."/>
            <person name="Pallen M.J."/>
        </authorList>
    </citation>
    <scope>NUCLEOTIDE SEQUENCE</scope>
    <source>
        <strain evidence="1">1282</strain>
    </source>
</reference>
<dbReference type="InterPro" id="IPR044668">
    <property type="entry name" value="PuuD-like"/>
</dbReference>
<keyword evidence="1" id="KW-0378">Hydrolase</keyword>
<reference evidence="1" key="2">
    <citation type="submission" date="2021-04" db="EMBL/GenBank/DDBJ databases">
        <authorList>
            <person name="Gilroy R."/>
        </authorList>
    </citation>
    <scope>NUCLEOTIDE SEQUENCE</scope>
    <source>
        <strain evidence="1">1282</strain>
    </source>
</reference>
<organism evidence="1 2">
    <name type="scientific">Candidatus Acutalibacter pullistercoris</name>
    <dbReference type="NCBI Taxonomy" id="2838418"/>
    <lineage>
        <taxon>Bacteria</taxon>
        <taxon>Bacillati</taxon>
        <taxon>Bacillota</taxon>
        <taxon>Clostridia</taxon>
        <taxon>Eubacteriales</taxon>
        <taxon>Acutalibacteraceae</taxon>
        <taxon>Acutalibacter</taxon>
    </lineage>
</organism>
<dbReference type="CDD" id="cd01745">
    <property type="entry name" value="GATase1_2"/>
    <property type="match status" value="1"/>
</dbReference>
<dbReference type="PANTHER" id="PTHR43235:SF1">
    <property type="entry name" value="GLUTAMINE AMIDOTRANSFERASE PB2B2.05-RELATED"/>
    <property type="match status" value="1"/>
</dbReference>
<dbReference type="PROSITE" id="PS51273">
    <property type="entry name" value="GATASE_TYPE_1"/>
    <property type="match status" value="1"/>
</dbReference>
<dbReference type="GO" id="GO:0005829">
    <property type="term" value="C:cytosol"/>
    <property type="evidence" value="ECO:0007669"/>
    <property type="project" value="TreeGrafter"/>
</dbReference>
<dbReference type="Pfam" id="PF07722">
    <property type="entry name" value="Peptidase_C26"/>
    <property type="match status" value="1"/>
</dbReference>
<dbReference type="InterPro" id="IPR011697">
    <property type="entry name" value="Peptidase_C26"/>
</dbReference>
<protein>
    <submittedName>
        <fullName evidence="1">Gamma-glutamyl-gamma-aminobutyrate hydrolase family protein</fullName>
    </submittedName>
</protein>
<dbReference type="GO" id="GO:0016811">
    <property type="term" value="F:hydrolase activity, acting on carbon-nitrogen (but not peptide) bonds, in linear amides"/>
    <property type="evidence" value="ECO:0007669"/>
    <property type="project" value="InterPro"/>
</dbReference>
<accession>A0A9D2C1D5</accession>
<dbReference type="SUPFAM" id="SSF52317">
    <property type="entry name" value="Class I glutamine amidotransferase-like"/>
    <property type="match status" value="1"/>
</dbReference>
<evidence type="ECO:0000313" key="2">
    <source>
        <dbReference type="Proteomes" id="UP000823915"/>
    </source>
</evidence>
<dbReference type="EMBL" id="DXDU01000136">
    <property type="protein sequence ID" value="HIY27219.1"/>
    <property type="molecule type" value="Genomic_DNA"/>
</dbReference>
<dbReference type="Proteomes" id="UP000823915">
    <property type="component" value="Unassembled WGS sequence"/>
</dbReference>
<dbReference type="Gene3D" id="3.40.50.880">
    <property type="match status" value="1"/>
</dbReference>
<gene>
    <name evidence="1" type="ORF">H9838_08625</name>
</gene>
<comment type="caution">
    <text evidence="1">The sequence shown here is derived from an EMBL/GenBank/DDBJ whole genome shotgun (WGS) entry which is preliminary data.</text>
</comment>
<name>A0A9D2C1D5_9FIRM</name>
<evidence type="ECO:0000313" key="1">
    <source>
        <dbReference type="EMBL" id="HIY27219.1"/>
    </source>
</evidence>
<dbReference type="AlphaFoldDB" id="A0A9D2C1D5"/>
<proteinExistence type="predicted"/>